<gene>
    <name evidence="6" type="ORF">DES47_11182</name>
</gene>
<name>A0A4R6QHU1_9BURK</name>
<protein>
    <submittedName>
        <fullName evidence="6">WD40 repeat protein</fullName>
    </submittedName>
</protein>
<accession>A0A4R6QHU1</accession>
<evidence type="ECO:0000259" key="5">
    <source>
        <dbReference type="PROSITE" id="PS51755"/>
    </source>
</evidence>
<dbReference type="Gene3D" id="1.10.10.10">
    <property type="entry name" value="Winged helix-like DNA-binding domain superfamily/Winged helix DNA-binding domain"/>
    <property type="match status" value="1"/>
</dbReference>
<dbReference type="AlphaFoldDB" id="A0A4R6QHU1"/>
<keyword evidence="4" id="KW-0472">Membrane</keyword>
<dbReference type="Gene3D" id="2.120.10.30">
    <property type="entry name" value="TolB, C-terminal domain"/>
    <property type="match status" value="2"/>
</dbReference>
<organism evidence="6 7">
    <name type="scientific">Roseateles toxinivorans</name>
    <dbReference type="NCBI Taxonomy" id="270368"/>
    <lineage>
        <taxon>Bacteria</taxon>
        <taxon>Pseudomonadati</taxon>
        <taxon>Pseudomonadota</taxon>
        <taxon>Betaproteobacteria</taxon>
        <taxon>Burkholderiales</taxon>
        <taxon>Sphaerotilaceae</taxon>
        <taxon>Roseateles</taxon>
    </lineage>
</organism>
<evidence type="ECO:0000256" key="3">
    <source>
        <dbReference type="PROSITE-ProRule" id="PRU01091"/>
    </source>
</evidence>
<comment type="similarity">
    <text evidence="1">Belongs to the TolB family.</text>
</comment>
<keyword evidence="4" id="KW-0812">Transmembrane</keyword>
<sequence>MDPARDRFTLGEWTVDAAGNRLLRGDEQRPLRHKAMALLVLLARHAGETVSRDEIVDTIWDGNQFVAPKAINTAIWTIRQALGDDPEAPRYVETVAKKGYRLIAHVAPVAQVAPVGAVAPAAEPAANQATAPTRRLLLPLLATALISSALAWAWLLRTPPPPEAALATATPLTQNPGLEYLGQLSPDGRLLAFGWWQGQGAGRLYLRAAGDLNATPQAISGEAGEVQGLAWSPDGQAIAYVASPGGGQCTLWIYQLQERSQRELARCTPMFTPTVDWSPDGRWIAFSATAEGAGGLFLIAPDGTGLRRLSTAPPAAMPDHQPAWSPDGQRLAFARQDPADGTRDLYEITLDGKLERLSHLKLYWLHGLSYTAAGRDLIFSTTRQDTRVLLRWDRASAKALPLGLEGSAPKRSADGRIVYALLRAHVSIARLAWGDGRPERNISSVANDRAPDVSGETTVFVSRRSGQSELWQADGSGGEARRLTRLEGVAAAPALSPRGDQVAFLGSCGPGKRFGLCVLNPADGRVQALSADAATYGRPGWHPTANEIWVPSDRGGSWQLWRFAADGSRPPVVAPTDAPPGRAMQWAPDGSALVYQQRFGGPLRHRAVDGRERQLDILLPGETLVDWRLGPRGLVVLARGSRERFRLIDMTSGRQEQLSVHALGTFPELASFALAADGSALVEISNTAVADLMQMR</sequence>
<dbReference type="SMART" id="SM00862">
    <property type="entry name" value="Trans_reg_C"/>
    <property type="match status" value="1"/>
</dbReference>
<evidence type="ECO:0000313" key="7">
    <source>
        <dbReference type="Proteomes" id="UP000295361"/>
    </source>
</evidence>
<dbReference type="InterPro" id="IPR011659">
    <property type="entry name" value="WD40"/>
</dbReference>
<dbReference type="SUPFAM" id="SSF82171">
    <property type="entry name" value="DPP6 N-terminal domain-like"/>
    <property type="match status" value="2"/>
</dbReference>
<evidence type="ECO:0000256" key="2">
    <source>
        <dbReference type="ARBA" id="ARBA00023125"/>
    </source>
</evidence>
<dbReference type="InterPro" id="IPR001867">
    <property type="entry name" value="OmpR/PhoB-type_DNA-bd"/>
</dbReference>
<dbReference type="InterPro" id="IPR036388">
    <property type="entry name" value="WH-like_DNA-bd_sf"/>
</dbReference>
<dbReference type="GO" id="GO:0003677">
    <property type="term" value="F:DNA binding"/>
    <property type="evidence" value="ECO:0007669"/>
    <property type="project" value="UniProtKB-UniRule"/>
</dbReference>
<keyword evidence="4" id="KW-1133">Transmembrane helix</keyword>
<evidence type="ECO:0000256" key="1">
    <source>
        <dbReference type="ARBA" id="ARBA00009820"/>
    </source>
</evidence>
<dbReference type="GO" id="GO:0006355">
    <property type="term" value="P:regulation of DNA-templated transcription"/>
    <property type="evidence" value="ECO:0007669"/>
    <property type="project" value="InterPro"/>
</dbReference>
<dbReference type="OrthoDB" id="262125at2"/>
<keyword evidence="7" id="KW-1185">Reference proteome</keyword>
<dbReference type="InParanoid" id="A0A4R6QHU1"/>
<dbReference type="PANTHER" id="PTHR36842">
    <property type="entry name" value="PROTEIN TOLB HOMOLOG"/>
    <property type="match status" value="1"/>
</dbReference>
<feature type="domain" description="OmpR/PhoB-type" evidence="5">
    <location>
        <begin position="5"/>
        <end position="104"/>
    </location>
</feature>
<evidence type="ECO:0000313" key="6">
    <source>
        <dbReference type="EMBL" id="TDP61665.1"/>
    </source>
</evidence>
<feature type="transmembrane region" description="Helical" evidence="4">
    <location>
        <begin position="136"/>
        <end position="155"/>
    </location>
</feature>
<dbReference type="InterPro" id="IPR016032">
    <property type="entry name" value="Sig_transdc_resp-reg_C-effctor"/>
</dbReference>
<dbReference type="EMBL" id="SNXS01000011">
    <property type="protein sequence ID" value="TDP61665.1"/>
    <property type="molecule type" value="Genomic_DNA"/>
</dbReference>
<dbReference type="PROSITE" id="PS51755">
    <property type="entry name" value="OMPR_PHOB"/>
    <property type="match status" value="1"/>
</dbReference>
<dbReference type="RefSeq" id="WP_133703509.1">
    <property type="nucleotide sequence ID" value="NZ_SNXS01000011.1"/>
</dbReference>
<comment type="caution">
    <text evidence="6">The sequence shown here is derived from an EMBL/GenBank/DDBJ whole genome shotgun (WGS) entry which is preliminary data.</text>
</comment>
<reference evidence="6 7" key="1">
    <citation type="submission" date="2019-03" db="EMBL/GenBank/DDBJ databases">
        <title>Genomic Encyclopedia of Type Strains, Phase IV (KMG-IV): sequencing the most valuable type-strain genomes for metagenomic binning, comparative biology and taxonomic classification.</title>
        <authorList>
            <person name="Goeker M."/>
        </authorList>
    </citation>
    <scope>NUCLEOTIDE SEQUENCE [LARGE SCALE GENOMIC DNA]</scope>
    <source>
        <strain evidence="6 7">DSM 16998</strain>
    </source>
</reference>
<dbReference type="SUPFAM" id="SSF46894">
    <property type="entry name" value="C-terminal effector domain of the bipartite response regulators"/>
    <property type="match status" value="1"/>
</dbReference>
<dbReference type="GO" id="GO:0000160">
    <property type="term" value="P:phosphorelay signal transduction system"/>
    <property type="evidence" value="ECO:0007669"/>
    <property type="project" value="InterPro"/>
</dbReference>
<proteinExistence type="inferred from homology"/>
<evidence type="ECO:0000256" key="4">
    <source>
        <dbReference type="SAM" id="Phobius"/>
    </source>
</evidence>
<dbReference type="Pfam" id="PF00486">
    <property type="entry name" value="Trans_reg_C"/>
    <property type="match status" value="1"/>
</dbReference>
<dbReference type="Pfam" id="PF07676">
    <property type="entry name" value="PD40"/>
    <property type="match status" value="3"/>
</dbReference>
<keyword evidence="2 3" id="KW-0238">DNA-binding</keyword>
<dbReference type="InterPro" id="IPR011042">
    <property type="entry name" value="6-blade_b-propeller_TolB-like"/>
</dbReference>
<dbReference type="CDD" id="cd00383">
    <property type="entry name" value="trans_reg_C"/>
    <property type="match status" value="1"/>
</dbReference>
<dbReference type="Proteomes" id="UP000295361">
    <property type="component" value="Unassembled WGS sequence"/>
</dbReference>
<dbReference type="PANTHER" id="PTHR36842:SF1">
    <property type="entry name" value="PROTEIN TOLB"/>
    <property type="match status" value="1"/>
</dbReference>
<feature type="DNA-binding region" description="OmpR/PhoB-type" evidence="3">
    <location>
        <begin position="5"/>
        <end position="104"/>
    </location>
</feature>